<dbReference type="SFLD" id="SFLDS00003">
    <property type="entry name" value="Haloacid_Dehalogenase"/>
    <property type="match status" value="1"/>
</dbReference>
<reference evidence="2" key="1">
    <citation type="submission" date="2015-07" db="EMBL/GenBank/DDBJ databases">
        <authorList>
            <person name="Rodrigo-Torres Lidia"/>
            <person name="Arahal R.David."/>
        </authorList>
    </citation>
    <scope>NUCLEOTIDE SEQUENCE [LARGE SCALE GENOMIC DNA]</scope>
    <source>
        <strain evidence="2">CECT 4801</strain>
    </source>
</reference>
<gene>
    <name evidence="1" type="primary">yihX</name>
    <name evidence="1" type="ORF">LAL4801_03382</name>
</gene>
<dbReference type="RefSeq" id="WP_055657814.1">
    <property type="nucleotide sequence ID" value="NZ_CXST01000002.1"/>
</dbReference>
<evidence type="ECO:0000313" key="2">
    <source>
        <dbReference type="Proteomes" id="UP000048926"/>
    </source>
</evidence>
<dbReference type="EMBL" id="CXST01000002">
    <property type="protein sequence ID" value="CTQ44935.1"/>
    <property type="molecule type" value="Genomic_DNA"/>
</dbReference>
<dbReference type="Proteomes" id="UP000048926">
    <property type="component" value="Unassembled WGS sequence"/>
</dbReference>
<keyword evidence="2" id="KW-1185">Reference proteome</keyword>
<dbReference type="PANTHER" id="PTHR43611">
    <property type="entry name" value="ALPHA-D-GLUCOSE 1-PHOSPHATE PHOSPHATASE"/>
    <property type="match status" value="1"/>
</dbReference>
<protein>
    <submittedName>
        <fullName evidence="1">Alpha-D-glucose-1-phosphate phosphatase YihX</fullName>
        <ecNumber evidence="1">3.1.3.-</ecNumber>
    </submittedName>
</protein>
<dbReference type="InterPro" id="IPR023198">
    <property type="entry name" value="PGP-like_dom2"/>
</dbReference>
<dbReference type="NCBIfam" id="TIGR01509">
    <property type="entry name" value="HAD-SF-IA-v3"/>
    <property type="match status" value="1"/>
</dbReference>
<keyword evidence="1" id="KW-0378">Hydrolase</keyword>
<dbReference type="STRING" id="187304.B0E33_06430"/>
<dbReference type="Gene3D" id="1.10.150.240">
    <property type="entry name" value="Putative phosphatase, domain 2"/>
    <property type="match status" value="1"/>
</dbReference>
<dbReference type="InterPro" id="IPR006439">
    <property type="entry name" value="HAD-SF_hydro_IA"/>
</dbReference>
<dbReference type="GO" id="GO:0016787">
    <property type="term" value="F:hydrolase activity"/>
    <property type="evidence" value="ECO:0007669"/>
    <property type="project" value="UniProtKB-KW"/>
</dbReference>
<sequence length="204" mass="23035">MPDIKFVIFDMDLVLYDYDHQIRLKLLEELTGRPAADIDRSVWGGPHENAAEAGDPETAEAYLEQFARLLEFPIDFETWADVRRQMMRPRLDVLSLVRRLKATADIALLTNNGMLLKDALPVCAPETVEIFGEKAHVSAEFGARKPDPVVFERICGRYGYGPEESAFVDDRAENIEGAQNVGLKGHHYKTVDGLETFLRACRLI</sequence>
<dbReference type="PANTHER" id="PTHR43611:SF3">
    <property type="entry name" value="FLAVIN MONONUCLEOTIDE HYDROLASE 1, CHLOROPLATIC"/>
    <property type="match status" value="1"/>
</dbReference>
<dbReference type="SFLD" id="SFLDG01129">
    <property type="entry name" value="C1.5:_HAD__Beta-PGM__Phosphata"/>
    <property type="match status" value="1"/>
</dbReference>
<evidence type="ECO:0000313" key="1">
    <source>
        <dbReference type="EMBL" id="CTQ44935.1"/>
    </source>
</evidence>
<organism evidence="1 2">
    <name type="scientific">Roseibium aggregatum</name>
    <dbReference type="NCBI Taxonomy" id="187304"/>
    <lineage>
        <taxon>Bacteria</taxon>
        <taxon>Pseudomonadati</taxon>
        <taxon>Pseudomonadota</taxon>
        <taxon>Alphaproteobacteria</taxon>
        <taxon>Hyphomicrobiales</taxon>
        <taxon>Stappiaceae</taxon>
        <taxon>Roseibium</taxon>
    </lineage>
</organism>
<proteinExistence type="predicted"/>
<dbReference type="SUPFAM" id="SSF56784">
    <property type="entry name" value="HAD-like"/>
    <property type="match status" value="1"/>
</dbReference>
<name>A0A0M6Y497_9HYPH</name>
<dbReference type="AlphaFoldDB" id="A0A0M6Y497"/>
<dbReference type="EC" id="3.1.3.-" evidence="1"/>
<dbReference type="InterPro" id="IPR036412">
    <property type="entry name" value="HAD-like_sf"/>
</dbReference>
<accession>A0A0M6Y497</accession>
<dbReference type="InterPro" id="IPR023214">
    <property type="entry name" value="HAD_sf"/>
</dbReference>
<dbReference type="OrthoDB" id="9807742at2"/>
<dbReference type="Pfam" id="PF00702">
    <property type="entry name" value="Hydrolase"/>
    <property type="match status" value="1"/>
</dbReference>
<dbReference type="Gene3D" id="3.40.50.1000">
    <property type="entry name" value="HAD superfamily/HAD-like"/>
    <property type="match status" value="1"/>
</dbReference>